<feature type="domain" description="RNA polymerase sigma-70 region 2" evidence="7">
    <location>
        <begin position="24"/>
        <end position="93"/>
    </location>
</feature>
<dbReference type="EMBL" id="LKET01000051">
    <property type="protein sequence ID" value="KPU42832.1"/>
    <property type="molecule type" value="Genomic_DNA"/>
</dbReference>
<evidence type="ECO:0000259" key="7">
    <source>
        <dbReference type="Pfam" id="PF04542"/>
    </source>
</evidence>
<keyword evidence="2 6" id="KW-0805">Transcription regulation</keyword>
<evidence type="ECO:0000313" key="8">
    <source>
        <dbReference type="EMBL" id="KPU42832.1"/>
    </source>
</evidence>
<dbReference type="InterPro" id="IPR013325">
    <property type="entry name" value="RNA_pol_sigma_r2"/>
</dbReference>
<dbReference type="AlphaFoldDB" id="A0A0N8NSS3"/>
<keyword evidence="5 6" id="KW-0804">Transcription</keyword>
<keyword evidence="1 6" id="KW-0963">Cytoplasm</keyword>
<keyword evidence="3 6" id="KW-0731">Sigma factor</keyword>
<dbReference type="PIRSF" id="PIRSF038953">
    <property type="entry name" value="SigI"/>
    <property type="match status" value="1"/>
</dbReference>
<dbReference type="GO" id="GO:0016987">
    <property type="term" value="F:sigma factor activity"/>
    <property type="evidence" value="ECO:0007669"/>
    <property type="project" value="UniProtKB-UniRule"/>
</dbReference>
<sequence>MDSIDINTLIMIKQGYDGLRDDFIDSNKGFIRRIASYICKRNLDWSNDDELSIALMAFNEAIDSYDPNRGTEFTSFCIMLMRSRLIDFFRKNNASSLSLSAMDDEHLNLIEAKEAQDRYSITNAAEERGIEIRLFNEELSQYGLSMADLTVSCPKHRDTRKMLFEIAAKCGQNKEIIRYLKKNKMLSIKEVIELTGVKRKFLEQWRRYLIALLIIASSDEYLYLKEYIDFGNERVVI</sequence>
<dbReference type="Gene3D" id="1.10.1740.10">
    <property type="match status" value="1"/>
</dbReference>
<dbReference type="Proteomes" id="UP000050326">
    <property type="component" value="Unassembled WGS sequence"/>
</dbReference>
<feature type="short sequence motif" description="Polymerase core binding" evidence="6">
    <location>
        <begin position="49"/>
        <end position="62"/>
    </location>
</feature>
<evidence type="ECO:0000256" key="6">
    <source>
        <dbReference type="HAMAP-Rule" id="MF_02064"/>
    </source>
</evidence>
<dbReference type="GO" id="GO:0003677">
    <property type="term" value="F:DNA binding"/>
    <property type="evidence" value="ECO:0007669"/>
    <property type="project" value="UniProtKB-UniRule"/>
</dbReference>
<proteinExistence type="inferred from homology"/>
<reference evidence="8 9" key="1">
    <citation type="submission" date="2015-09" db="EMBL/GenBank/DDBJ databases">
        <title>Genome sequence of Oxobacter pfennigii DSM 3222.</title>
        <authorList>
            <person name="Poehlein A."/>
            <person name="Bengelsdorf F.R."/>
            <person name="Schiel-Bengelsdorf B."/>
            <person name="Duerre P."/>
            <person name="Daniel R."/>
        </authorList>
    </citation>
    <scope>NUCLEOTIDE SEQUENCE [LARGE SCALE GENOMIC DNA]</scope>
    <source>
        <strain evidence="8 9">DSM 3222</strain>
    </source>
</reference>
<evidence type="ECO:0000256" key="3">
    <source>
        <dbReference type="ARBA" id="ARBA00023082"/>
    </source>
</evidence>
<dbReference type="RefSeq" id="WP_054876573.1">
    <property type="nucleotide sequence ID" value="NZ_LKET01000051.1"/>
</dbReference>
<evidence type="ECO:0000256" key="2">
    <source>
        <dbReference type="ARBA" id="ARBA00023015"/>
    </source>
</evidence>
<evidence type="ECO:0000256" key="4">
    <source>
        <dbReference type="ARBA" id="ARBA00023125"/>
    </source>
</evidence>
<comment type="subunit">
    <text evidence="6">Interacts with RsgI.</text>
</comment>
<evidence type="ECO:0000256" key="1">
    <source>
        <dbReference type="ARBA" id="ARBA00022490"/>
    </source>
</evidence>
<dbReference type="PATRIC" id="fig|36849.3.peg.3803"/>
<dbReference type="HAMAP" id="MF_02064">
    <property type="entry name" value="Sigma70_SigI"/>
    <property type="match status" value="1"/>
</dbReference>
<comment type="caution">
    <text evidence="8">The sequence shown here is derived from an EMBL/GenBank/DDBJ whole genome shotgun (WGS) entry which is preliminary data.</text>
</comment>
<name>A0A0N8NSS3_9CLOT</name>
<comment type="similarity">
    <text evidence="6">Belongs to the sigma-70 factor family. SigI subfamily.</text>
</comment>
<evidence type="ECO:0000256" key="5">
    <source>
        <dbReference type="ARBA" id="ARBA00023163"/>
    </source>
</evidence>
<keyword evidence="4 6" id="KW-0238">DNA-binding</keyword>
<evidence type="ECO:0000313" key="9">
    <source>
        <dbReference type="Proteomes" id="UP000050326"/>
    </source>
</evidence>
<dbReference type="GO" id="GO:0005737">
    <property type="term" value="C:cytoplasm"/>
    <property type="evidence" value="ECO:0007669"/>
    <property type="project" value="UniProtKB-SubCell"/>
</dbReference>
<dbReference type="GO" id="GO:0006352">
    <property type="term" value="P:DNA-templated transcription initiation"/>
    <property type="evidence" value="ECO:0007669"/>
    <property type="project" value="UniProtKB-UniRule"/>
</dbReference>
<dbReference type="SUPFAM" id="SSF88946">
    <property type="entry name" value="Sigma2 domain of RNA polymerase sigma factors"/>
    <property type="match status" value="1"/>
</dbReference>
<protein>
    <recommendedName>
        <fullName evidence="6">RNA polymerase sigma factor SigI</fullName>
    </recommendedName>
</protein>
<dbReference type="OrthoDB" id="3190733at2"/>
<comment type="subcellular location">
    <subcellularLocation>
        <location evidence="6">Cytoplasm</location>
    </subcellularLocation>
</comment>
<feature type="DNA-binding region" description="H-T-H motif" evidence="6">
    <location>
        <begin position="188"/>
        <end position="207"/>
    </location>
</feature>
<dbReference type="STRING" id="36849.OXPF_35960"/>
<keyword evidence="9" id="KW-1185">Reference proteome</keyword>
<dbReference type="Pfam" id="PF04542">
    <property type="entry name" value="Sigma70_r2"/>
    <property type="match status" value="1"/>
</dbReference>
<dbReference type="InterPro" id="IPR007627">
    <property type="entry name" value="RNA_pol_sigma70_r2"/>
</dbReference>
<dbReference type="InterPro" id="IPR014244">
    <property type="entry name" value="RNA_pol_sigma-I"/>
</dbReference>
<comment type="activity regulation">
    <text evidence="6">Negatively regulated by the anti-sigma-I factor RsgI.</text>
</comment>
<gene>
    <name evidence="6 8" type="primary">sigI</name>
    <name evidence="8" type="ORF">OXPF_35960</name>
</gene>
<dbReference type="NCBIfam" id="TIGR02895">
    <property type="entry name" value="spore_sigI"/>
    <property type="match status" value="1"/>
</dbReference>
<comment type="function">
    <text evidence="6">Sigma factors are initiation factors that promote the attachment of RNA polymerase to specific initiation sites and are then released.</text>
</comment>
<organism evidence="8 9">
    <name type="scientific">Oxobacter pfennigii</name>
    <dbReference type="NCBI Taxonomy" id="36849"/>
    <lineage>
        <taxon>Bacteria</taxon>
        <taxon>Bacillati</taxon>
        <taxon>Bacillota</taxon>
        <taxon>Clostridia</taxon>
        <taxon>Eubacteriales</taxon>
        <taxon>Clostridiaceae</taxon>
        <taxon>Oxobacter</taxon>
    </lineage>
</organism>
<keyword evidence="6" id="KW-0346">Stress response</keyword>
<accession>A0A0N8NSS3</accession>